<dbReference type="PANTHER" id="PTHR21496:SF25">
    <property type="entry name" value="RIESKE DOMAIN-CONTAINING PROTEIN"/>
    <property type="match status" value="1"/>
</dbReference>
<dbReference type="PANTHER" id="PTHR21496">
    <property type="entry name" value="FERREDOXIN-RELATED"/>
    <property type="match status" value="1"/>
</dbReference>
<evidence type="ECO:0000313" key="6">
    <source>
        <dbReference type="EMBL" id="KAF0728689.1"/>
    </source>
</evidence>
<reference evidence="6 7" key="1">
    <citation type="submission" date="2019-07" db="EMBL/GenBank/DDBJ databases">
        <title>Genomics analysis of Aphanomyces spp. identifies a new class of oomycete effector associated with host adaptation.</title>
        <authorList>
            <person name="Gaulin E."/>
        </authorList>
    </citation>
    <scope>NUCLEOTIDE SEQUENCE [LARGE SCALE GENOMIC DNA]</scope>
    <source>
        <strain evidence="6 7">ATCC 201684</strain>
    </source>
</reference>
<dbReference type="GO" id="GO:0046872">
    <property type="term" value="F:metal ion binding"/>
    <property type="evidence" value="ECO:0007669"/>
    <property type="project" value="UniProtKB-KW"/>
</dbReference>
<dbReference type="SUPFAM" id="SSF50022">
    <property type="entry name" value="ISP domain"/>
    <property type="match status" value="1"/>
</dbReference>
<evidence type="ECO:0000259" key="5">
    <source>
        <dbReference type="PROSITE" id="PS51296"/>
    </source>
</evidence>
<keyword evidence="7" id="KW-1185">Reference proteome</keyword>
<dbReference type="InterPro" id="IPR036922">
    <property type="entry name" value="Rieske_2Fe-2S_sf"/>
</dbReference>
<dbReference type="AlphaFoldDB" id="A0A6G0WMW9"/>
<dbReference type="VEuPathDB" id="FungiDB:AeMF1_003188"/>
<dbReference type="EMBL" id="VJMJ01000175">
    <property type="protein sequence ID" value="KAF0728689.1"/>
    <property type="molecule type" value="Genomic_DNA"/>
</dbReference>
<protein>
    <recommendedName>
        <fullName evidence="5">Rieske domain-containing protein</fullName>
    </recommendedName>
</protein>
<dbReference type="Pfam" id="PF22543">
    <property type="entry name" value="Rieske_4"/>
    <property type="match status" value="1"/>
</dbReference>
<accession>A0A6G0WMW9</accession>
<comment type="caution">
    <text evidence="6">The sequence shown here is derived from an EMBL/GenBank/DDBJ whole genome shotgun (WGS) entry which is preliminary data.</text>
</comment>
<evidence type="ECO:0000256" key="4">
    <source>
        <dbReference type="ARBA" id="ARBA00023014"/>
    </source>
</evidence>
<name>A0A6G0WMW9_9STRA</name>
<evidence type="ECO:0000256" key="3">
    <source>
        <dbReference type="ARBA" id="ARBA00023004"/>
    </source>
</evidence>
<dbReference type="InterPro" id="IPR054716">
    <property type="entry name" value="Sol_Rieske_ferrdox_dom"/>
</dbReference>
<dbReference type="InterPro" id="IPR017941">
    <property type="entry name" value="Rieske_2Fe-2S"/>
</dbReference>
<evidence type="ECO:0000256" key="2">
    <source>
        <dbReference type="ARBA" id="ARBA00022723"/>
    </source>
</evidence>
<evidence type="ECO:0000256" key="1">
    <source>
        <dbReference type="ARBA" id="ARBA00022714"/>
    </source>
</evidence>
<organism evidence="6 7">
    <name type="scientific">Aphanomyces euteiches</name>
    <dbReference type="NCBI Taxonomy" id="100861"/>
    <lineage>
        <taxon>Eukaryota</taxon>
        <taxon>Sar</taxon>
        <taxon>Stramenopiles</taxon>
        <taxon>Oomycota</taxon>
        <taxon>Saprolegniomycetes</taxon>
        <taxon>Saprolegniales</taxon>
        <taxon>Verrucalvaceae</taxon>
        <taxon>Aphanomyces</taxon>
    </lineage>
</organism>
<proteinExistence type="predicted"/>
<dbReference type="Proteomes" id="UP000481153">
    <property type="component" value="Unassembled WGS sequence"/>
</dbReference>
<keyword evidence="3" id="KW-0408">Iron</keyword>
<keyword evidence="4" id="KW-0411">Iron-sulfur</keyword>
<keyword evidence="1" id="KW-0001">2Fe-2S</keyword>
<dbReference type="GO" id="GO:0051537">
    <property type="term" value="F:2 iron, 2 sulfur cluster binding"/>
    <property type="evidence" value="ECO:0007669"/>
    <property type="project" value="UniProtKB-KW"/>
</dbReference>
<feature type="domain" description="Rieske" evidence="5">
    <location>
        <begin position="48"/>
        <end position="141"/>
    </location>
</feature>
<sequence length="168" mass="18818">MLPSSSSSSTSAYGSAAPPMLWFDTFIHPDSVIDSRHHMPSYEYSVTGKTRIKKRERIQLGTVVVVNGKQLAIFRHGARYFAIQQMCPHAGGNLAVGDIEEIDNMLCITCPRHKWPFVLVSGDCLVTDELQAEQYPVEIRQVSPPHGPRSLFVGFPQMTASLFYEEDF</sequence>
<evidence type="ECO:0000313" key="7">
    <source>
        <dbReference type="Proteomes" id="UP000481153"/>
    </source>
</evidence>
<dbReference type="PROSITE" id="PS51296">
    <property type="entry name" value="RIESKE"/>
    <property type="match status" value="1"/>
</dbReference>
<gene>
    <name evidence="6" type="ORF">Ae201684_013647</name>
</gene>
<dbReference type="Gene3D" id="2.102.10.10">
    <property type="entry name" value="Rieske [2Fe-2S] iron-sulphur domain"/>
    <property type="match status" value="1"/>
</dbReference>
<keyword evidence="2" id="KW-0479">Metal-binding</keyword>